<reference evidence="3 4" key="1">
    <citation type="journal article" date="2019" name="Int. J. Syst. Evol. Microbiol.">
        <title>The Global Catalogue of Microorganisms (GCM) 10K type strain sequencing project: providing services to taxonomists for standard genome sequencing and annotation.</title>
        <authorList>
            <consortium name="The Broad Institute Genomics Platform"/>
            <consortium name="The Broad Institute Genome Sequencing Center for Infectious Disease"/>
            <person name="Wu L."/>
            <person name="Ma J."/>
        </authorList>
    </citation>
    <scope>NUCLEOTIDE SEQUENCE [LARGE SCALE GENOMIC DNA]</scope>
    <source>
        <strain evidence="3 4">JCM 11896</strain>
    </source>
</reference>
<organism evidence="3 4">
    <name type="scientific">Pseudonocardia kongjuensis</name>
    <dbReference type="NCBI Taxonomy" id="102227"/>
    <lineage>
        <taxon>Bacteria</taxon>
        <taxon>Bacillati</taxon>
        <taxon>Actinomycetota</taxon>
        <taxon>Actinomycetes</taxon>
        <taxon>Pseudonocardiales</taxon>
        <taxon>Pseudonocardiaceae</taxon>
        <taxon>Pseudonocardia</taxon>
    </lineage>
</organism>
<accession>A0ABN1XZ00</accession>
<evidence type="ECO:0000256" key="1">
    <source>
        <dbReference type="SAM" id="MobiDB-lite"/>
    </source>
</evidence>
<keyword evidence="2" id="KW-0732">Signal</keyword>
<evidence type="ECO:0000313" key="3">
    <source>
        <dbReference type="EMBL" id="GAA1389945.1"/>
    </source>
</evidence>
<feature type="signal peptide" evidence="2">
    <location>
        <begin position="1"/>
        <end position="35"/>
    </location>
</feature>
<sequence>MTVFAPLSTGAARPLRRLARILPALALVLAVSACAGPGPEPDAAAAAAPAAASPAPEPATGTNGPPDPVTDDHPLSDFFDNTMIVHEQGKTMKIWYNRDRTLSAEYSDGFTFTGVWENWGEDFCQTQTSDPRPGEERWERCGKLEPFKVGDEWERRAPDGTVVNISLVAGR</sequence>
<keyword evidence="4" id="KW-1185">Reference proteome</keyword>
<dbReference type="RefSeq" id="WP_344022662.1">
    <property type="nucleotide sequence ID" value="NZ_BAAAJK010000010.1"/>
</dbReference>
<gene>
    <name evidence="3" type="ORF">GCM10009613_29760</name>
</gene>
<proteinExistence type="predicted"/>
<evidence type="ECO:0000313" key="4">
    <source>
        <dbReference type="Proteomes" id="UP001501414"/>
    </source>
</evidence>
<dbReference type="Proteomes" id="UP001501414">
    <property type="component" value="Unassembled WGS sequence"/>
</dbReference>
<feature type="compositionally biased region" description="Low complexity" evidence="1">
    <location>
        <begin position="38"/>
        <end position="54"/>
    </location>
</feature>
<name>A0ABN1XZ00_9PSEU</name>
<evidence type="ECO:0000256" key="2">
    <source>
        <dbReference type="SAM" id="SignalP"/>
    </source>
</evidence>
<dbReference type="EMBL" id="BAAAJK010000010">
    <property type="protein sequence ID" value="GAA1389945.1"/>
    <property type="molecule type" value="Genomic_DNA"/>
</dbReference>
<protein>
    <submittedName>
        <fullName evidence="3">Uncharacterized protein</fullName>
    </submittedName>
</protein>
<feature type="region of interest" description="Disordered" evidence="1">
    <location>
        <begin position="38"/>
        <end position="76"/>
    </location>
</feature>
<comment type="caution">
    <text evidence="3">The sequence shown here is derived from an EMBL/GenBank/DDBJ whole genome shotgun (WGS) entry which is preliminary data.</text>
</comment>
<feature type="chain" id="PRO_5046611489" evidence="2">
    <location>
        <begin position="36"/>
        <end position="171"/>
    </location>
</feature>